<proteinExistence type="predicted"/>
<protein>
    <submittedName>
        <fullName evidence="2">HNH endonuclease</fullName>
    </submittedName>
</protein>
<name>A0A6N8F080_PAEMA</name>
<keyword evidence="2" id="KW-0540">Nuclease</keyword>
<dbReference type="EMBL" id="WNZZ01000024">
    <property type="protein sequence ID" value="MUG25335.1"/>
    <property type="molecule type" value="Genomic_DNA"/>
</dbReference>
<dbReference type="RefSeq" id="WP_155620996.1">
    <property type="nucleotide sequence ID" value="NZ_CP086393.1"/>
</dbReference>
<keyword evidence="2" id="KW-0378">Hydrolase</keyword>
<evidence type="ECO:0000259" key="1">
    <source>
        <dbReference type="Pfam" id="PF13391"/>
    </source>
</evidence>
<reference evidence="2 3" key="1">
    <citation type="submission" date="2019-11" db="EMBL/GenBank/DDBJ databases">
        <title>Draft genome sequences of five Paenibacillus species of dairy origin.</title>
        <authorList>
            <person name="Olajide A.M."/>
            <person name="Chen S."/>
            <person name="Lapointe G."/>
        </authorList>
    </citation>
    <scope>NUCLEOTIDE SEQUENCE [LARGE SCALE GENOMIC DNA]</scope>
    <source>
        <strain evidence="2 3">3CT49</strain>
    </source>
</reference>
<accession>A0A6N8F080</accession>
<keyword evidence="2" id="KW-0255">Endonuclease</keyword>
<dbReference type="InterPro" id="IPR003615">
    <property type="entry name" value="HNH_nuc"/>
</dbReference>
<sequence length="253" mass="29321">MSISEKTRKILWGRSGNRCSICKIELVIEATTQDAPSVIGEECHIISGQVNGPRYNSNYDKELIDSYENLILLCSVHHKMIDDQQETYTEHILKQMKENHEQWVARRLSEQTEKIEPPRIRRIEENIPEVLPRLINGKDIISIIDGAMGYQFDHDVLSNENHIELISGFFQYIQDLGGILNEFEAGERVRQSYELTKQINELMDNDYFVFGAREVRILEGGRGEPTNFPIAIIYIRHKDNTEILKISLDESEE</sequence>
<evidence type="ECO:0000313" key="2">
    <source>
        <dbReference type="EMBL" id="MUG25335.1"/>
    </source>
</evidence>
<dbReference type="AlphaFoldDB" id="A0A6N8F080"/>
<feature type="domain" description="HNH nuclease" evidence="1">
    <location>
        <begin position="19"/>
        <end position="83"/>
    </location>
</feature>
<organism evidence="2 3">
    <name type="scientific">Paenibacillus macerans</name>
    <name type="common">Bacillus macerans</name>
    <dbReference type="NCBI Taxonomy" id="44252"/>
    <lineage>
        <taxon>Bacteria</taxon>
        <taxon>Bacillati</taxon>
        <taxon>Bacillota</taxon>
        <taxon>Bacilli</taxon>
        <taxon>Bacillales</taxon>
        <taxon>Paenibacillaceae</taxon>
        <taxon>Paenibacillus</taxon>
    </lineage>
</organism>
<gene>
    <name evidence="2" type="ORF">GNQ08_23490</name>
</gene>
<dbReference type="GO" id="GO:0004519">
    <property type="term" value="F:endonuclease activity"/>
    <property type="evidence" value="ECO:0007669"/>
    <property type="project" value="UniProtKB-KW"/>
</dbReference>
<evidence type="ECO:0000313" key="3">
    <source>
        <dbReference type="Proteomes" id="UP000442469"/>
    </source>
</evidence>
<dbReference type="Pfam" id="PF13391">
    <property type="entry name" value="HNH_2"/>
    <property type="match status" value="1"/>
</dbReference>
<dbReference type="Proteomes" id="UP000442469">
    <property type="component" value="Unassembled WGS sequence"/>
</dbReference>
<comment type="caution">
    <text evidence="2">The sequence shown here is derived from an EMBL/GenBank/DDBJ whole genome shotgun (WGS) entry which is preliminary data.</text>
</comment>